<evidence type="ECO:0000256" key="1">
    <source>
        <dbReference type="SAM" id="Phobius"/>
    </source>
</evidence>
<keyword evidence="1" id="KW-0472">Membrane</keyword>
<feature type="transmembrane region" description="Helical" evidence="1">
    <location>
        <begin position="12"/>
        <end position="33"/>
    </location>
</feature>
<keyword evidence="3" id="KW-1185">Reference proteome</keyword>
<accession>A0ABT8T9G7</accession>
<keyword evidence="1" id="KW-0812">Transmembrane</keyword>
<reference evidence="2 3" key="1">
    <citation type="submission" date="2023-06" db="EMBL/GenBank/DDBJ databases">
        <title>Campylobacter magnum sp. nov., isolated from cecal contents of domestic pigs (Sus scrofa domesticus).</title>
        <authorList>
            <person name="Papic B."/>
            <person name="Gruntar I."/>
        </authorList>
    </citation>
    <scope>NUCLEOTIDE SEQUENCE [LARGE SCALE GENOMIC DNA]</scope>
    <source>
        <strain evidence="3">34484-21</strain>
    </source>
</reference>
<organism evidence="2 3">
    <name type="scientific">Campylobacter magnus</name>
    <dbReference type="NCBI Taxonomy" id="3026462"/>
    <lineage>
        <taxon>Bacteria</taxon>
        <taxon>Pseudomonadati</taxon>
        <taxon>Campylobacterota</taxon>
        <taxon>Epsilonproteobacteria</taxon>
        <taxon>Campylobacterales</taxon>
        <taxon>Campylobacteraceae</taxon>
        <taxon>Campylobacter</taxon>
    </lineage>
</organism>
<comment type="caution">
    <text evidence="2">The sequence shown here is derived from an EMBL/GenBank/DDBJ whole genome shotgun (WGS) entry which is preliminary data.</text>
</comment>
<gene>
    <name evidence="2" type="ORF">Q2362_07210</name>
</gene>
<protein>
    <submittedName>
        <fullName evidence="2">Uncharacterized protein</fullName>
    </submittedName>
</protein>
<dbReference type="RefSeq" id="WP_302244653.1">
    <property type="nucleotide sequence ID" value="NZ_JAULJQ010000008.1"/>
</dbReference>
<dbReference type="Proteomes" id="UP001171111">
    <property type="component" value="Unassembled WGS sequence"/>
</dbReference>
<evidence type="ECO:0000313" key="3">
    <source>
        <dbReference type="Proteomes" id="UP001171111"/>
    </source>
</evidence>
<evidence type="ECO:0000313" key="2">
    <source>
        <dbReference type="EMBL" id="MDO2409885.1"/>
    </source>
</evidence>
<keyword evidence="1" id="KW-1133">Transmembrane helix</keyword>
<dbReference type="EMBL" id="JAULJQ010000008">
    <property type="protein sequence ID" value="MDO2409885.1"/>
    <property type="molecule type" value="Genomic_DNA"/>
</dbReference>
<name>A0ABT8T9G7_9BACT</name>
<sequence length="45" mass="5029">MTQGLGNSKFILGILDLVLGILDFCSLLGWISLARKFYKGYVLNH</sequence>
<proteinExistence type="predicted"/>